<evidence type="ECO:0000256" key="6">
    <source>
        <dbReference type="ARBA" id="ARBA00023141"/>
    </source>
</evidence>
<feature type="domain" description="SDH C-terminal" evidence="11">
    <location>
        <begin position="246"/>
        <end position="274"/>
    </location>
</feature>
<proteinExistence type="inferred from homology"/>
<comment type="function">
    <text evidence="8">Involved in the biosynthesis of the chorismate, which leads to the biosynthesis of aromatic amino acids. Catalyzes the reversible NADPH linked reduction of 3-dehydroshikimate (DHSA) to yield shikimate (SA).</text>
</comment>
<dbReference type="EMBL" id="OCNJ01000008">
    <property type="protein sequence ID" value="SOD98956.1"/>
    <property type="molecule type" value="Genomic_DNA"/>
</dbReference>
<dbReference type="InterPro" id="IPR036291">
    <property type="entry name" value="NAD(P)-bd_dom_sf"/>
</dbReference>
<dbReference type="PANTHER" id="PTHR21089">
    <property type="entry name" value="SHIKIMATE DEHYDROGENASE"/>
    <property type="match status" value="1"/>
</dbReference>
<keyword evidence="3 8" id="KW-0028">Amino-acid biosynthesis</keyword>
<keyword evidence="4 8" id="KW-0521">NADP</keyword>
<dbReference type="GO" id="GO:0004764">
    <property type="term" value="F:shikimate 3-dehydrogenase (NADP+) activity"/>
    <property type="evidence" value="ECO:0007669"/>
    <property type="project" value="UniProtKB-UniRule"/>
</dbReference>
<dbReference type="CDD" id="cd01065">
    <property type="entry name" value="NAD_bind_Shikimate_DH"/>
    <property type="match status" value="1"/>
</dbReference>
<dbReference type="Pfam" id="PF18317">
    <property type="entry name" value="SDH_C"/>
    <property type="match status" value="1"/>
</dbReference>
<feature type="domain" description="Shikimate dehydrogenase substrate binding N-terminal" evidence="10">
    <location>
        <begin position="12"/>
        <end position="94"/>
    </location>
</feature>
<dbReference type="GO" id="GO:0008652">
    <property type="term" value="P:amino acid biosynthetic process"/>
    <property type="evidence" value="ECO:0007669"/>
    <property type="project" value="UniProtKB-KW"/>
</dbReference>
<dbReference type="HAMAP" id="MF_00222">
    <property type="entry name" value="Shikimate_DH_AroE"/>
    <property type="match status" value="1"/>
</dbReference>
<sequence length="282" mass="29152">MMLSGKARVAGVMGWPVSHSRSPRLHGFWLREHGIDGAYVPLPVRPEDFAAAVRALPKLGFAGANVTVPHKEAALAACDEVSPLARRIGAVNTLVCRPDGSLWGDNTDGFGFLENLRAGCPGWRPEAGPAVVLGAGGAARAVVAALLDAGCPQVRLTNRTRDRAAELAADLGGAIEVVAWEERRAALAGAGLLVNTTTLGMTGAPPLDLALDPLPAAALVTDIVYAPLVTDLLARAQARGNAVVDGLGMLLHQGRPGFEAWFGVRPEVTPALRAAVLGDAPA</sequence>
<evidence type="ECO:0000313" key="12">
    <source>
        <dbReference type="EMBL" id="SOD98956.1"/>
    </source>
</evidence>
<dbReference type="Gene3D" id="3.40.50.720">
    <property type="entry name" value="NAD(P)-binding Rossmann-like Domain"/>
    <property type="match status" value="1"/>
</dbReference>
<dbReference type="SUPFAM" id="SSF51735">
    <property type="entry name" value="NAD(P)-binding Rossmann-fold domains"/>
    <property type="match status" value="1"/>
</dbReference>
<feature type="binding site" evidence="8">
    <location>
        <position position="67"/>
    </location>
    <ligand>
        <name>shikimate</name>
        <dbReference type="ChEBI" id="CHEBI:36208"/>
    </ligand>
</feature>
<feature type="binding site" evidence="8">
    <location>
        <position position="92"/>
    </location>
    <ligand>
        <name>shikimate</name>
        <dbReference type="ChEBI" id="CHEBI:36208"/>
    </ligand>
</feature>
<feature type="binding site" evidence="8">
    <location>
        <position position="225"/>
    </location>
    <ligand>
        <name>shikimate</name>
        <dbReference type="ChEBI" id="CHEBI:36208"/>
    </ligand>
</feature>
<comment type="similarity">
    <text evidence="8">Belongs to the shikimate dehydrogenase family.</text>
</comment>
<dbReference type="Pfam" id="PF01488">
    <property type="entry name" value="Shikimate_DH"/>
    <property type="match status" value="1"/>
</dbReference>
<dbReference type="Gene3D" id="3.40.50.10860">
    <property type="entry name" value="Leucine Dehydrogenase, chain A, domain 1"/>
    <property type="match status" value="1"/>
</dbReference>
<evidence type="ECO:0000313" key="13">
    <source>
        <dbReference type="Proteomes" id="UP000219621"/>
    </source>
</evidence>
<dbReference type="NCBIfam" id="NF001312">
    <property type="entry name" value="PRK00258.1-4"/>
    <property type="match status" value="1"/>
</dbReference>
<feature type="binding site" evidence="8">
    <location>
        <begin position="158"/>
        <end position="163"/>
    </location>
    <ligand>
        <name>NADP(+)</name>
        <dbReference type="ChEBI" id="CHEBI:58349"/>
    </ligand>
</feature>
<feature type="binding site" evidence="8">
    <location>
        <position position="253"/>
    </location>
    <ligand>
        <name>shikimate</name>
        <dbReference type="ChEBI" id="CHEBI:36208"/>
    </ligand>
</feature>
<dbReference type="Pfam" id="PF08501">
    <property type="entry name" value="Shikimate_dh_N"/>
    <property type="match status" value="1"/>
</dbReference>
<dbReference type="GO" id="GO:0050661">
    <property type="term" value="F:NADP binding"/>
    <property type="evidence" value="ECO:0007669"/>
    <property type="project" value="InterPro"/>
</dbReference>
<evidence type="ECO:0000256" key="7">
    <source>
        <dbReference type="ARBA" id="ARBA00049442"/>
    </source>
</evidence>
<feature type="domain" description="Quinate/shikimate 5-dehydrogenase/glutamyl-tRNA reductase" evidence="9">
    <location>
        <begin position="130"/>
        <end position="197"/>
    </location>
</feature>
<evidence type="ECO:0000256" key="4">
    <source>
        <dbReference type="ARBA" id="ARBA00022857"/>
    </source>
</evidence>
<accession>A0A286GUV4</accession>
<comment type="subunit">
    <text evidence="8">Homodimer.</text>
</comment>
<feature type="binding site" evidence="8">
    <location>
        <position position="108"/>
    </location>
    <ligand>
        <name>shikimate</name>
        <dbReference type="ChEBI" id="CHEBI:36208"/>
    </ligand>
</feature>
<dbReference type="SUPFAM" id="SSF53223">
    <property type="entry name" value="Aminoacid dehydrogenase-like, N-terminal domain"/>
    <property type="match status" value="1"/>
</dbReference>
<feature type="binding site" evidence="8">
    <location>
        <position position="223"/>
    </location>
    <ligand>
        <name>NADP(+)</name>
        <dbReference type="ChEBI" id="CHEBI:58349"/>
    </ligand>
</feature>
<dbReference type="UniPathway" id="UPA00053">
    <property type="reaction ID" value="UER00087"/>
</dbReference>
<evidence type="ECO:0000256" key="8">
    <source>
        <dbReference type="HAMAP-Rule" id="MF_00222"/>
    </source>
</evidence>
<evidence type="ECO:0000256" key="1">
    <source>
        <dbReference type="ARBA" id="ARBA00004871"/>
    </source>
</evidence>
<dbReference type="NCBIfam" id="TIGR00507">
    <property type="entry name" value="aroE"/>
    <property type="match status" value="1"/>
</dbReference>
<dbReference type="InterPro" id="IPR022893">
    <property type="entry name" value="Shikimate_DH_fam"/>
</dbReference>
<dbReference type="OrthoDB" id="9792692at2"/>
<dbReference type="GO" id="GO:0005829">
    <property type="term" value="C:cytosol"/>
    <property type="evidence" value="ECO:0007669"/>
    <property type="project" value="TreeGrafter"/>
</dbReference>
<dbReference type="InterPro" id="IPR041121">
    <property type="entry name" value="SDH_C"/>
</dbReference>
<protein>
    <recommendedName>
        <fullName evidence="2 8">Shikimate dehydrogenase (NADP(+))</fullName>
        <shortName evidence="8">SDH</shortName>
        <ecNumber evidence="2 8">1.1.1.25</ecNumber>
    </recommendedName>
</protein>
<organism evidence="12 13">
    <name type="scientific">Caenispirillum bisanense</name>
    <dbReference type="NCBI Taxonomy" id="414052"/>
    <lineage>
        <taxon>Bacteria</taxon>
        <taxon>Pseudomonadati</taxon>
        <taxon>Pseudomonadota</taxon>
        <taxon>Alphaproteobacteria</taxon>
        <taxon>Rhodospirillales</taxon>
        <taxon>Novispirillaceae</taxon>
        <taxon>Caenispirillum</taxon>
    </lineage>
</organism>
<dbReference type="AlphaFoldDB" id="A0A286GUV4"/>
<feature type="binding site" evidence="8">
    <location>
        <position position="246"/>
    </location>
    <ligand>
        <name>NADP(+)</name>
        <dbReference type="ChEBI" id="CHEBI:58349"/>
    </ligand>
</feature>
<evidence type="ECO:0000256" key="5">
    <source>
        <dbReference type="ARBA" id="ARBA00023002"/>
    </source>
</evidence>
<keyword evidence="6 8" id="KW-0057">Aromatic amino acid biosynthesis</keyword>
<evidence type="ECO:0000259" key="10">
    <source>
        <dbReference type="Pfam" id="PF08501"/>
    </source>
</evidence>
<comment type="catalytic activity">
    <reaction evidence="7 8">
        <text>shikimate + NADP(+) = 3-dehydroshikimate + NADPH + H(+)</text>
        <dbReference type="Rhea" id="RHEA:17737"/>
        <dbReference type="ChEBI" id="CHEBI:15378"/>
        <dbReference type="ChEBI" id="CHEBI:16630"/>
        <dbReference type="ChEBI" id="CHEBI:36208"/>
        <dbReference type="ChEBI" id="CHEBI:57783"/>
        <dbReference type="ChEBI" id="CHEBI:58349"/>
        <dbReference type="EC" id="1.1.1.25"/>
    </reaction>
</comment>
<reference evidence="13" key="1">
    <citation type="submission" date="2017-09" db="EMBL/GenBank/DDBJ databases">
        <authorList>
            <person name="Varghese N."/>
            <person name="Submissions S."/>
        </authorList>
    </citation>
    <scope>NUCLEOTIDE SEQUENCE [LARGE SCALE GENOMIC DNA]</scope>
    <source>
        <strain evidence="13">USBA 140</strain>
    </source>
</reference>
<dbReference type="GO" id="GO:0009073">
    <property type="term" value="P:aromatic amino acid family biosynthetic process"/>
    <property type="evidence" value="ECO:0007669"/>
    <property type="project" value="UniProtKB-KW"/>
</dbReference>
<evidence type="ECO:0000256" key="3">
    <source>
        <dbReference type="ARBA" id="ARBA00022605"/>
    </source>
</evidence>
<dbReference type="InterPro" id="IPR006151">
    <property type="entry name" value="Shikm_DH/Glu-tRNA_Rdtase"/>
</dbReference>
<keyword evidence="5 8" id="KW-0560">Oxidoreductase</keyword>
<dbReference type="InterPro" id="IPR011342">
    <property type="entry name" value="Shikimate_DH"/>
</dbReference>
<comment type="pathway">
    <text evidence="1 8">Metabolic intermediate biosynthesis; chorismate biosynthesis; chorismate from D-erythrose 4-phosphate and phosphoenolpyruvate: step 4/7.</text>
</comment>
<comment type="caution">
    <text evidence="8">Lacks conserved residue(s) required for the propagation of feature annotation.</text>
</comment>
<dbReference type="InterPro" id="IPR013708">
    <property type="entry name" value="Shikimate_DH-bd_N"/>
</dbReference>
<feature type="active site" description="Proton acceptor" evidence="8">
    <location>
        <position position="71"/>
    </location>
</feature>
<dbReference type="EC" id="1.1.1.25" evidence="2 8"/>
<dbReference type="Proteomes" id="UP000219621">
    <property type="component" value="Unassembled WGS sequence"/>
</dbReference>
<feature type="binding site" evidence="8">
    <location>
        <begin position="20"/>
        <end position="22"/>
    </location>
    <ligand>
        <name>shikimate</name>
        <dbReference type="ChEBI" id="CHEBI:36208"/>
    </ligand>
</feature>
<gene>
    <name evidence="8" type="primary">aroE</name>
    <name evidence="12" type="ORF">SAMN05421508_108159</name>
</gene>
<name>A0A286GUV4_9PROT</name>
<evidence type="ECO:0000256" key="2">
    <source>
        <dbReference type="ARBA" id="ARBA00012962"/>
    </source>
</evidence>
<feature type="binding site" evidence="8">
    <location>
        <begin position="134"/>
        <end position="138"/>
    </location>
    <ligand>
        <name>NADP(+)</name>
        <dbReference type="ChEBI" id="CHEBI:58349"/>
    </ligand>
</feature>
<dbReference type="GO" id="GO:0019632">
    <property type="term" value="P:shikimate metabolic process"/>
    <property type="evidence" value="ECO:0007669"/>
    <property type="project" value="InterPro"/>
</dbReference>
<dbReference type="GO" id="GO:0009423">
    <property type="term" value="P:chorismate biosynthetic process"/>
    <property type="evidence" value="ECO:0007669"/>
    <property type="project" value="UniProtKB-UniRule"/>
</dbReference>
<keyword evidence="13" id="KW-1185">Reference proteome</keyword>
<dbReference type="InterPro" id="IPR046346">
    <property type="entry name" value="Aminoacid_DH-like_N_sf"/>
</dbReference>
<evidence type="ECO:0000259" key="11">
    <source>
        <dbReference type="Pfam" id="PF18317"/>
    </source>
</evidence>
<dbReference type="PANTHER" id="PTHR21089:SF1">
    <property type="entry name" value="BIFUNCTIONAL 3-DEHYDROQUINATE DEHYDRATASE_SHIKIMATE DEHYDROGENASE, CHLOROPLASTIC"/>
    <property type="match status" value="1"/>
</dbReference>
<evidence type="ECO:0000259" key="9">
    <source>
        <dbReference type="Pfam" id="PF01488"/>
    </source>
</evidence>